<gene>
    <name evidence="2" type="ORF">MNB_SV-9-898</name>
</gene>
<feature type="transmembrane region" description="Helical" evidence="1">
    <location>
        <begin position="154"/>
        <end position="172"/>
    </location>
</feature>
<feature type="transmembrane region" description="Helical" evidence="1">
    <location>
        <begin position="7"/>
        <end position="25"/>
    </location>
</feature>
<evidence type="ECO:0000256" key="1">
    <source>
        <dbReference type="SAM" id="Phobius"/>
    </source>
</evidence>
<keyword evidence="1" id="KW-0472">Membrane</keyword>
<sequence>MKRGVSITLRFISIIIILFLLLLNIEEVRTFIIAFALRVLTFIERNIITIFMSFLLVKGKFVWIIFIKKITILSVTGLGKRYLTEKVFIHHLTKNLLNPLRADIIGLIDYIKKYFTDFNIVKKIISIFIFLSSLSYIAKYMGIFLAIKVVLAKIWSFLLAFFLKISTAFIYFFTNYIWNSWITPILEIFIFSWFFSLMEKVPFINRFLQKIYAYFQDFILIIDRVLEKMFHIPLRLLMGFLVKFIRKLIRRFINIKHKSKFQELKYSHNKLPNSHIRLKIKRDKRKKLKKKSYQSIFKRLKSKRR</sequence>
<feature type="transmembrane region" description="Helical" evidence="1">
    <location>
        <begin position="124"/>
        <end position="147"/>
    </location>
</feature>
<protein>
    <submittedName>
        <fullName evidence="2">Uncharacterized protein</fullName>
    </submittedName>
</protein>
<name>A0A1W1BJ14_9ZZZZ</name>
<keyword evidence="1" id="KW-0812">Transmembrane</keyword>
<feature type="transmembrane region" description="Helical" evidence="1">
    <location>
        <begin position="178"/>
        <end position="195"/>
    </location>
</feature>
<keyword evidence="1" id="KW-1133">Transmembrane helix</keyword>
<accession>A0A1W1BJ14</accession>
<reference evidence="2" key="1">
    <citation type="submission" date="2016-10" db="EMBL/GenBank/DDBJ databases">
        <authorList>
            <person name="de Groot N.N."/>
        </authorList>
    </citation>
    <scope>NUCLEOTIDE SEQUENCE</scope>
</reference>
<dbReference type="AlphaFoldDB" id="A0A1W1BJ14"/>
<evidence type="ECO:0000313" key="2">
    <source>
        <dbReference type="EMBL" id="SFV53530.1"/>
    </source>
</evidence>
<proteinExistence type="predicted"/>
<organism evidence="2">
    <name type="scientific">hydrothermal vent metagenome</name>
    <dbReference type="NCBI Taxonomy" id="652676"/>
    <lineage>
        <taxon>unclassified sequences</taxon>
        <taxon>metagenomes</taxon>
        <taxon>ecological metagenomes</taxon>
    </lineage>
</organism>
<dbReference type="EMBL" id="FPHG01000018">
    <property type="protein sequence ID" value="SFV53530.1"/>
    <property type="molecule type" value="Genomic_DNA"/>
</dbReference>